<evidence type="ECO:0000313" key="9">
    <source>
        <dbReference type="Proteomes" id="UP001583280"/>
    </source>
</evidence>
<evidence type="ECO:0000256" key="3">
    <source>
        <dbReference type="ARBA" id="ARBA00022691"/>
    </source>
</evidence>
<dbReference type="Gene3D" id="2.70.160.11">
    <property type="entry name" value="Hnrnp arginine n-methyltransferase1"/>
    <property type="match status" value="1"/>
</dbReference>
<dbReference type="PROSITE" id="PS51678">
    <property type="entry name" value="SAM_MT_PRMT"/>
    <property type="match status" value="1"/>
</dbReference>
<dbReference type="Gene3D" id="3.40.50.150">
    <property type="entry name" value="Vaccinia Virus protein VP39"/>
    <property type="match status" value="1"/>
</dbReference>
<dbReference type="Pfam" id="PF05185">
    <property type="entry name" value="PRMT5"/>
    <property type="match status" value="1"/>
</dbReference>
<dbReference type="Pfam" id="PF17285">
    <property type="entry name" value="PRMT5_TIM"/>
    <property type="match status" value="1"/>
</dbReference>
<name>A0ABR3Z2G5_9PEZI</name>
<dbReference type="InterPro" id="IPR036237">
    <property type="entry name" value="Xyl_isomerase-like_sf"/>
</dbReference>
<evidence type="ECO:0000313" key="8">
    <source>
        <dbReference type="EMBL" id="KAL1894819.1"/>
    </source>
</evidence>
<dbReference type="InterPro" id="IPR029063">
    <property type="entry name" value="SAM-dependent_MTases_sf"/>
</dbReference>
<keyword evidence="3 4" id="KW-0949">S-adenosyl-L-methionine</keyword>
<keyword evidence="9" id="KW-1185">Reference proteome</keyword>
<dbReference type="PIRSF" id="PIRSF015894">
    <property type="entry name" value="Skb1_MeTrfase"/>
    <property type="match status" value="1"/>
</dbReference>
<dbReference type="EMBL" id="JAWDJO010000083">
    <property type="protein sequence ID" value="KAL1894819.1"/>
    <property type="molecule type" value="Genomic_DNA"/>
</dbReference>
<evidence type="ECO:0000256" key="4">
    <source>
        <dbReference type="PIRNR" id="PIRNR015894"/>
    </source>
</evidence>
<evidence type="ECO:0000259" key="6">
    <source>
        <dbReference type="Pfam" id="PF17285"/>
    </source>
</evidence>
<keyword evidence="2 4" id="KW-0808">Transferase</keyword>
<comment type="caution">
    <text evidence="8">The sequence shown here is derived from an EMBL/GenBank/DDBJ whole genome shotgun (WGS) entry which is preliminary data.</text>
</comment>
<dbReference type="Pfam" id="PF17286">
    <property type="entry name" value="PRMT5_C"/>
    <property type="match status" value="1"/>
</dbReference>
<evidence type="ECO:0000256" key="1">
    <source>
        <dbReference type="ARBA" id="ARBA00022603"/>
    </source>
</evidence>
<dbReference type="InterPro" id="IPR007857">
    <property type="entry name" value="Arg_MeTrfase_PRMT5"/>
</dbReference>
<comment type="similarity">
    <text evidence="4">Belongs to the class I-like SAM-binding methyltransferase superfamily.</text>
</comment>
<feature type="domain" description="PRMT5 TIM barrel" evidence="6">
    <location>
        <begin position="40"/>
        <end position="357"/>
    </location>
</feature>
<dbReference type="InterPro" id="IPR035248">
    <property type="entry name" value="PRMT5_C"/>
</dbReference>
<dbReference type="InterPro" id="IPR025799">
    <property type="entry name" value="Arg_MeTrfase"/>
</dbReference>
<organism evidence="8 9">
    <name type="scientific">Ceratocystis pirilliformis</name>
    <dbReference type="NCBI Taxonomy" id="259994"/>
    <lineage>
        <taxon>Eukaryota</taxon>
        <taxon>Fungi</taxon>
        <taxon>Dikarya</taxon>
        <taxon>Ascomycota</taxon>
        <taxon>Pezizomycotina</taxon>
        <taxon>Sordariomycetes</taxon>
        <taxon>Hypocreomycetidae</taxon>
        <taxon>Microascales</taxon>
        <taxon>Ceratocystidaceae</taxon>
        <taxon>Ceratocystis</taxon>
    </lineage>
</organism>
<gene>
    <name evidence="8" type="ORF">Cpir12675_003464</name>
</gene>
<accession>A0ABR3Z2G5</accession>
<keyword evidence="1 4" id="KW-0489">Methyltransferase</keyword>
<dbReference type="Proteomes" id="UP001583280">
    <property type="component" value="Unassembled WGS sequence"/>
</dbReference>
<dbReference type="PANTHER" id="PTHR10738:SF0">
    <property type="entry name" value="PROTEIN ARGININE N-METHYLTRANSFERASE 5"/>
    <property type="match status" value="1"/>
</dbReference>
<sequence length="775" mass="86419">MAYNQAQEPTWPRILLGYHDSSLEQPLNDLEYGKAVSQGISYLTSPITNSHFRQRITELVKNHLQSLKGINSSATADLTAAIPDPIIPPLTIKDTSLFPSFSVSTYNACTSSWIDLASSDPVIANISRQVLNLELAYATWCGVRSVVIHGPRQDSARGNANKGLAQYARAIREALTVASRQNITIHMPMYREPGLDDSNPPLTETVHGSEAESQKPSEIALFSAWDSWHFVRTFCEYNPRLFVGVRMPKVMAGKELQTRWFAEPLNFISMSPEIFQANKAGFPSLPKHHQELIFSYMRLKTTPWVLLCDIDLDLSAGDPGDALSKNEFPTLADSVQKADQRKPAAGSSYISYIQWLESQQNPYSNLENSTLISFQDWLQSPLQPLSDNLESATYEVFEGDPVKYNQYEAALVEALTEWKTLNKPTSSKSGAVVVAVAGSGRGPLVTRALNASKTTGVPIEAWAVEKNPNAYVYLLRQNEFVWERQVTVVKTDMRAWKGPLLSESTYEKPVYGKVDILVSELLGSFGDNELSPECLDGIQHVLAQPHGISIPHSYTAYLTPLSAPKLHQDIIHNKVPIDPHAFSTPYVVQLYSHDFVCDRGVPGHTRFQQTWEFSHPISEKTLALIEARKSGGVIGGGGGSMAGAAGVNDHNYRQCHLTFVARNKGVVHGLGGYFESTLYQKQIGEPTKIEISILPEQIDNKSKDMTSWFPIYFPLTNPIDFPADSEIEVFMWRQTNDTKVWYEWQVEVYTWIGENQRIKIATSALCSSYTVACLM</sequence>
<dbReference type="PANTHER" id="PTHR10738">
    <property type="entry name" value="PROTEIN ARGININE N-METHYLTRANSFERASE 5"/>
    <property type="match status" value="1"/>
</dbReference>
<feature type="domain" description="PRMT5 oligomerisation" evidence="7">
    <location>
        <begin position="553"/>
        <end position="761"/>
    </location>
</feature>
<dbReference type="InterPro" id="IPR035075">
    <property type="entry name" value="PRMT5"/>
</dbReference>
<dbReference type="InterPro" id="IPR035247">
    <property type="entry name" value="PRMT5_TIM"/>
</dbReference>
<feature type="domain" description="PRMT5 arginine-N-methyltransferase" evidence="5">
    <location>
        <begin position="371"/>
        <end position="550"/>
    </location>
</feature>
<protein>
    <recommendedName>
        <fullName evidence="4">Protein arginine N-methyltransferase</fullName>
    </recommendedName>
</protein>
<reference evidence="8 9" key="1">
    <citation type="journal article" date="2024" name="IMA Fungus">
        <title>IMA Genome - F19 : A genome assembly and annotation guide to empower mycologists, including annotated draft genome sequences of Ceratocystis pirilliformis, Diaporthe australafricana, Fusarium ophioides, Paecilomyces lecythidis, and Sporothrix stenoceras.</title>
        <authorList>
            <person name="Aylward J."/>
            <person name="Wilson A.M."/>
            <person name="Visagie C.M."/>
            <person name="Spraker J."/>
            <person name="Barnes I."/>
            <person name="Buitendag C."/>
            <person name="Ceriani C."/>
            <person name="Del Mar Angel L."/>
            <person name="du Plessis D."/>
            <person name="Fuchs T."/>
            <person name="Gasser K."/>
            <person name="Kramer D."/>
            <person name="Li W."/>
            <person name="Munsamy K."/>
            <person name="Piso A."/>
            <person name="Price J.L."/>
            <person name="Sonnekus B."/>
            <person name="Thomas C."/>
            <person name="van der Nest A."/>
            <person name="van Dijk A."/>
            <person name="van Heerden A."/>
            <person name="van Vuuren N."/>
            <person name="Yilmaz N."/>
            <person name="Duong T.A."/>
            <person name="van der Merwe N.A."/>
            <person name="Wingfield M.J."/>
            <person name="Wingfield B.D."/>
        </authorList>
    </citation>
    <scope>NUCLEOTIDE SEQUENCE [LARGE SCALE GENOMIC DNA]</scope>
    <source>
        <strain evidence="8 9">CMW 12675</strain>
    </source>
</reference>
<evidence type="ECO:0000256" key="2">
    <source>
        <dbReference type="ARBA" id="ARBA00022679"/>
    </source>
</evidence>
<dbReference type="SUPFAM" id="SSF51658">
    <property type="entry name" value="Xylose isomerase-like"/>
    <property type="match status" value="1"/>
</dbReference>
<dbReference type="Gene3D" id="3.20.20.150">
    <property type="entry name" value="Divalent-metal-dependent TIM barrel enzymes"/>
    <property type="match status" value="1"/>
</dbReference>
<evidence type="ECO:0000259" key="7">
    <source>
        <dbReference type="Pfam" id="PF17286"/>
    </source>
</evidence>
<evidence type="ECO:0000259" key="5">
    <source>
        <dbReference type="Pfam" id="PF05185"/>
    </source>
</evidence>
<proteinExistence type="inferred from homology"/>
<dbReference type="SUPFAM" id="SSF53335">
    <property type="entry name" value="S-adenosyl-L-methionine-dependent methyltransferases"/>
    <property type="match status" value="1"/>
</dbReference>